<evidence type="ECO:0000313" key="2">
    <source>
        <dbReference type="Proteomes" id="UP000799754"/>
    </source>
</evidence>
<organism evidence="1 2">
    <name type="scientific">Macroventuria anomochaeta</name>
    <dbReference type="NCBI Taxonomy" id="301207"/>
    <lineage>
        <taxon>Eukaryota</taxon>
        <taxon>Fungi</taxon>
        <taxon>Dikarya</taxon>
        <taxon>Ascomycota</taxon>
        <taxon>Pezizomycotina</taxon>
        <taxon>Dothideomycetes</taxon>
        <taxon>Pleosporomycetidae</taxon>
        <taxon>Pleosporales</taxon>
        <taxon>Pleosporineae</taxon>
        <taxon>Didymellaceae</taxon>
        <taxon>Macroventuria</taxon>
    </lineage>
</organism>
<keyword evidence="1" id="KW-0808">Transferase</keyword>
<accession>A0ACB6S9F9</accession>
<keyword evidence="2" id="KW-1185">Reference proteome</keyword>
<dbReference type="Proteomes" id="UP000799754">
    <property type="component" value="Unassembled WGS sequence"/>
</dbReference>
<gene>
    <name evidence="1" type="ORF">BU25DRAFT_419227</name>
</gene>
<dbReference type="EMBL" id="MU006706">
    <property type="protein sequence ID" value="KAF2630915.1"/>
    <property type="molecule type" value="Genomic_DNA"/>
</dbReference>
<comment type="caution">
    <text evidence="1">The sequence shown here is derived from an EMBL/GenBank/DDBJ whole genome shotgun (WGS) entry which is preliminary data.</text>
</comment>
<sequence>MAESKSHKSSSYVMTPSNTAQEIARLGTASSYGDLQHQIWLKTLNGQLFTAPVDLKTKTTEGEAFDVLDVGCGSGSWAIDLALRCPHLRILGVDITPPILPDDPQTSNITFLKADVEQDWCFAANTKFRYIHGRMLQSGIHDWPALLQKCWEYLAPDGWVELIDVEHPFRCDAVPSEASAMPPFVRFGYAAEEAWKSNGLDYRATLKHEERFRALGFQSVSDRTVRWPLGSWEQAENEEGFAGDMILANFSKFIAAAGTAILGSGKAGEGYAPMSAEAARELVAEMTTDLEADWITWKYWLCMKVYIAQKPTE</sequence>
<proteinExistence type="predicted"/>
<name>A0ACB6S9F9_9PLEO</name>
<protein>
    <submittedName>
        <fullName evidence="1">S-adenosyl-L-methionine-dependent methyltransferase</fullName>
    </submittedName>
</protein>
<keyword evidence="1" id="KW-0489">Methyltransferase</keyword>
<evidence type="ECO:0000313" key="1">
    <source>
        <dbReference type="EMBL" id="KAF2630915.1"/>
    </source>
</evidence>
<reference evidence="1" key="1">
    <citation type="journal article" date="2020" name="Stud. Mycol.">
        <title>101 Dothideomycetes genomes: a test case for predicting lifestyles and emergence of pathogens.</title>
        <authorList>
            <person name="Haridas S."/>
            <person name="Albert R."/>
            <person name="Binder M."/>
            <person name="Bloem J."/>
            <person name="Labutti K."/>
            <person name="Salamov A."/>
            <person name="Andreopoulos B."/>
            <person name="Baker S."/>
            <person name="Barry K."/>
            <person name="Bills G."/>
            <person name="Bluhm B."/>
            <person name="Cannon C."/>
            <person name="Castanera R."/>
            <person name="Culley D."/>
            <person name="Daum C."/>
            <person name="Ezra D."/>
            <person name="Gonzalez J."/>
            <person name="Henrissat B."/>
            <person name="Kuo A."/>
            <person name="Liang C."/>
            <person name="Lipzen A."/>
            <person name="Lutzoni F."/>
            <person name="Magnuson J."/>
            <person name="Mondo S."/>
            <person name="Nolan M."/>
            <person name="Ohm R."/>
            <person name="Pangilinan J."/>
            <person name="Park H.-J."/>
            <person name="Ramirez L."/>
            <person name="Alfaro M."/>
            <person name="Sun H."/>
            <person name="Tritt A."/>
            <person name="Yoshinaga Y."/>
            <person name="Zwiers L.-H."/>
            <person name="Turgeon B."/>
            <person name="Goodwin S."/>
            <person name="Spatafora J."/>
            <person name="Crous P."/>
            <person name="Grigoriev I."/>
        </authorList>
    </citation>
    <scope>NUCLEOTIDE SEQUENCE</scope>
    <source>
        <strain evidence="1">CBS 525.71</strain>
    </source>
</reference>